<dbReference type="SMART" id="SM00487">
    <property type="entry name" value="DEXDc"/>
    <property type="match status" value="1"/>
</dbReference>
<dbReference type="Gene3D" id="3.40.50.300">
    <property type="entry name" value="P-loop containing nucleotide triphosphate hydrolases"/>
    <property type="match status" value="2"/>
</dbReference>
<dbReference type="GO" id="GO:0008270">
    <property type="term" value="F:zinc ion binding"/>
    <property type="evidence" value="ECO:0007669"/>
    <property type="project" value="TreeGrafter"/>
</dbReference>
<dbReference type="Gene3D" id="2.60.40.10">
    <property type="entry name" value="Immunoglobulins"/>
    <property type="match status" value="1"/>
</dbReference>
<dbReference type="InterPro" id="IPR014001">
    <property type="entry name" value="Helicase_ATP-bd"/>
</dbReference>
<evidence type="ECO:0000256" key="4">
    <source>
        <dbReference type="ARBA" id="ARBA00049390"/>
    </source>
</evidence>
<evidence type="ECO:0000259" key="5">
    <source>
        <dbReference type="PROSITE" id="PS50835"/>
    </source>
</evidence>
<dbReference type="GO" id="GO:0016787">
    <property type="term" value="F:hydrolase activity"/>
    <property type="evidence" value="ECO:0007669"/>
    <property type="project" value="UniProtKB-KW"/>
</dbReference>
<reference evidence="9 10" key="1">
    <citation type="submission" date="2020-06" db="EMBL/GenBank/DDBJ databases">
        <authorList>
            <person name="Li R."/>
            <person name="Bekaert M."/>
        </authorList>
    </citation>
    <scope>NUCLEOTIDE SEQUENCE [LARGE SCALE GENOMIC DNA]</scope>
    <source>
        <strain evidence="10">wild</strain>
    </source>
</reference>
<dbReference type="PROSITE" id="PS51194">
    <property type="entry name" value="HELICASE_CTER"/>
    <property type="match status" value="1"/>
</dbReference>
<dbReference type="InterPro" id="IPR038557">
    <property type="entry name" value="RLR_C_sf"/>
</dbReference>
<feature type="domain" description="RLR CTR" evidence="8">
    <location>
        <begin position="883"/>
        <end position="1013"/>
    </location>
</feature>
<dbReference type="InterPro" id="IPR006935">
    <property type="entry name" value="Helicase/UvrB_N"/>
</dbReference>
<dbReference type="EMBL" id="CACVKT020008322">
    <property type="protein sequence ID" value="CAC5414135.1"/>
    <property type="molecule type" value="Genomic_DNA"/>
</dbReference>
<dbReference type="GO" id="GO:0003724">
    <property type="term" value="F:RNA helicase activity"/>
    <property type="evidence" value="ECO:0007669"/>
    <property type="project" value="UniProtKB-EC"/>
</dbReference>
<dbReference type="InterPro" id="IPR001650">
    <property type="entry name" value="Helicase_C-like"/>
</dbReference>
<protein>
    <submittedName>
        <fullName evidence="9">DDX58</fullName>
        <ecNumber evidence="9">3.6.4.13</ecNumber>
    </submittedName>
</protein>
<name>A0A6J8E3S6_MYTCO</name>
<dbReference type="Pfam" id="PF11648">
    <property type="entry name" value="RIG-I_C-RD"/>
    <property type="match status" value="1"/>
</dbReference>
<dbReference type="InterPro" id="IPR027417">
    <property type="entry name" value="P-loop_NTPase"/>
</dbReference>
<dbReference type="InterPro" id="IPR041249">
    <property type="entry name" value="HEPN_DZIP3"/>
</dbReference>
<dbReference type="EC" id="3.6.4.13" evidence="9"/>
<proteinExistence type="inferred from homology"/>
<dbReference type="PANTHER" id="PTHR14074:SF16">
    <property type="entry name" value="ANTIVIRAL INNATE IMMUNE RESPONSE RECEPTOR RIG-I"/>
    <property type="match status" value="1"/>
</dbReference>
<dbReference type="Gene3D" id="2.170.150.30">
    <property type="entry name" value="RIG-I-like receptor, C-terminal regulatory domain"/>
    <property type="match status" value="1"/>
</dbReference>
<dbReference type="Pfam" id="PF18738">
    <property type="entry name" value="HEPN_DZIP3"/>
    <property type="match status" value="1"/>
</dbReference>
<evidence type="ECO:0000256" key="2">
    <source>
        <dbReference type="ARBA" id="ARBA00022588"/>
    </source>
</evidence>
<dbReference type="GO" id="GO:0005737">
    <property type="term" value="C:cytoplasm"/>
    <property type="evidence" value="ECO:0007669"/>
    <property type="project" value="TreeGrafter"/>
</dbReference>
<evidence type="ECO:0000259" key="8">
    <source>
        <dbReference type="PROSITE" id="PS51789"/>
    </source>
</evidence>
<accession>A0A6J8E3S6</accession>
<dbReference type="InterPro" id="IPR013783">
    <property type="entry name" value="Ig-like_fold"/>
</dbReference>
<dbReference type="SUPFAM" id="SSF48726">
    <property type="entry name" value="Immunoglobulin"/>
    <property type="match status" value="1"/>
</dbReference>
<dbReference type="GO" id="GO:0140374">
    <property type="term" value="P:antiviral innate immune response"/>
    <property type="evidence" value="ECO:0007669"/>
    <property type="project" value="TreeGrafter"/>
</dbReference>
<evidence type="ECO:0000256" key="1">
    <source>
        <dbReference type="ARBA" id="ARBA00006866"/>
    </source>
</evidence>
<dbReference type="GO" id="GO:0003725">
    <property type="term" value="F:double-stranded RNA binding"/>
    <property type="evidence" value="ECO:0007669"/>
    <property type="project" value="TreeGrafter"/>
</dbReference>
<dbReference type="Pfam" id="PF04851">
    <property type="entry name" value="ResIII"/>
    <property type="match status" value="1"/>
</dbReference>
<keyword evidence="9" id="KW-0378">Hydrolase</keyword>
<keyword evidence="3" id="KW-0391">Immunity</keyword>
<evidence type="ECO:0000259" key="6">
    <source>
        <dbReference type="PROSITE" id="PS51192"/>
    </source>
</evidence>
<dbReference type="GO" id="GO:0002753">
    <property type="term" value="P:cytoplasmic pattern recognition receptor signaling pathway"/>
    <property type="evidence" value="ECO:0007669"/>
    <property type="project" value="TreeGrafter"/>
</dbReference>
<dbReference type="InterPro" id="IPR003599">
    <property type="entry name" value="Ig_sub"/>
</dbReference>
<dbReference type="PROSITE" id="PS51789">
    <property type="entry name" value="RLR_CTR"/>
    <property type="match status" value="1"/>
</dbReference>
<evidence type="ECO:0000256" key="3">
    <source>
        <dbReference type="ARBA" id="ARBA00022859"/>
    </source>
</evidence>
<dbReference type="PROSITE" id="PS50835">
    <property type="entry name" value="IG_LIKE"/>
    <property type="match status" value="1"/>
</dbReference>
<dbReference type="SUPFAM" id="SSF52540">
    <property type="entry name" value="P-loop containing nucleoside triphosphate hydrolases"/>
    <property type="match status" value="1"/>
</dbReference>
<dbReference type="Gene3D" id="1.20.1320.30">
    <property type="match status" value="1"/>
</dbReference>
<dbReference type="SMART" id="SM00490">
    <property type="entry name" value="HELICc"/>
    <property type="match status" value="1"/>
</dbReference>
<dbReference type="GO" id="GO:0005524">
    <property type="term" value="F:ATP binding"/>
    <property type="evidence" value="ECO:0007669"/>
    <property type="project" value="InterPro"/>
</dbReference>
<dbReference type="InterPro" id="IPR021673">
    <property type="entry name" value="RLR_CTR"/>
</dbReference>
<sequence>MASVGSSGVSTKTHYARLGHAAQNMIPRFLHEVLLYYENPKNIYYNCNTNHYLLCRLKSSDWTKINEAVNTESYKNFDIPLIYTILRNIHYTTLEPTNGWDSKIDPQLHQTKTGDDLERCRRRRNKIIHRGNTEVSDQELNAYFDEFRAIASRLQAICNKQNNEFVSEVDDLRTCSMDEDTERRYLKEIEEWRRRGMDYEEQISQLQEHLAAMGISEKQDNENVVFIKFLQETTCVEGNTVTLQCIVSGSKYIAEWLKNDEEIVYDQKNRQECLSDIIDGIYVQVYKLVISESTDEDSGTYALKLGGKTSSCVLSITERKPSLIELRKYQEELVETAMTGQNTIICAGTNAGKTYVAYHIIEDHLIKYPNGKVVFINKTNVLLEQQYSRACRTFTDLNFQGKIYKWDASLEGECESFPTIIQRVSLFFCTPQSLCNHLDEKSKNKISMDLLTLIILDECHHVVRRNAFNQIMNYYRRHKFETKSGKIPQVLGLTASPGTNRADDGFSAVQHLKRLMANLDVSKLSVVRKHEQELLEYSSTPINVQICSTTRRQDPVQDILLKAIQDVERVFSDRTVSSFLMVNGLDTKTLLTALENPPINKREKRYVHWISETKRKTESVMLIDADVPRLIHICLRLLELYVESLEMNSLLEIAHVTDLLTGAHEQFFYESQQANTILERQIIDALKDVTSVLREMRHDVESNPDVNEIIRTLVQEYEILKEDSRFIVFVKTRASAKALAKRLPECLKATHLTGGTKAKDKAGLHIDQQLEVMEHFREGEHLCIVATSVACEGLDIPQCNLMIRYKFRADEISSYQMRGRIRYKGGKEVILASSEDFERETRNIVRQYYMKTAIDQVIDLDLTANIAIAEQGIYASEIQERLLRQRQEDSKTIGAFTVNCKRCGKPVTDGDFIRHINRNHYIVYDKTIFSRIKCEPFEKVKQFDKIKKTQSVDGKSCGHSWGVILVYKECEFLAIAKAKVNFFDKYSKKMVEFKKWAEFPYRIDEVTDEEVQHYFSE</sequence>
<keyword evidence="10" id="KW-1185">Reference proteome</keyword>
<dbReference type="InterPro" id="IPR013098">
    <property type="entry name" value="Ig_I-set"/>
</dbReference>
<dbReference type="OrthoDB" id="416741at2759"/>
<evidence type="ECO:0000313" key="9">
    <source>
        <dbReference type="EMBL" id="CAC5414135.1"/>
    </source>
</evidence>
<dbReference type="Proteomes" id="UP000507470">
    <property type="component" value="Unassembled WGS sequence"/>
</dbReference>
<evidence type="ECO:0000313" key="10">
    <source>
        <dbReference type="Proteomes" id="UP000507470"/>
    </source>
</evidence>
<dbReference type="InterPro" id="IPR036179">
    <property type="entry name" value="Ig-like_dom_sf"/>
</dbReference>
<dbReference type="InterPro" id="IPR007110">
    <property type="entry name" value="Ig-like_dom"/>
</dbReference>
<dbReference type="AlphaFoldDB" id="A0A6J8E3S6"/>
<dbReference type="GO" id="GO:0003677">
    <property type="term" value="F:DNA binding"/>
    <property type="evidence" value="ECO:0007669"/>
    <property type="project" value="InterPro"/>
</dbReference>
<feature type="domain" description="Ig-like" evidence="5">
    <location>
        <begin position="222"/>
        <end position="315"/>
    </location>
</feature>
<organism evidence="9 10">
    <name type="scientific">Mytilus coruscus</name>
    <name type="common">Sea mussel</name>
    <dbReference type="NCBI Taxonomy" id="42192"/>
    <lineage>
        <taxon>Eukaryota</taxon>
        <taxon>Metazoa</taxon>
        <taxon>Spiralia</taxon>
        <taxon>Lophotrochozoa</taxon>
        <taxon>Mollusca</taxon>
        <taxon>Bivalvia</taxon>
        <taxon>Autobranchia</taxon>
        <taxon>Pteriomorphia</taxon>
        <taxon>Mytilida</taxon>
        <taxon>Mytiloidea</taxon>
        <taxon>Mytilidae</taxon>
        <taxon>Mytilinae</taxon>
        <taxon>Mytilus</taxon>
    </lineage>
</organism>
<dbReference type="SMART" id="SM00409">
    <property type="entry name" value="IG"/>
    <property type="match status" value="1"/>
</dbReference>
<evidence type="ECO:0000259" key="7">
    <source>
        <dbReference type="PROSITE" id="PS51194"/>
    </source>
</evidence>
<dbReference type="InterPro" id="IPR051363">
    <property type="entry name" value="RLR_Helicase"/>
</dbReference>
<dbReference type="PROSITE" id="PS51192">
    <property type="entry name" value="HELICASE_ATP_BIND_1"/>
    <property type="match status" value="1"/>
</dbReference>
<dbReference type="PANTHER" id="PTHR14074">
    <property type="entry name" value="HELICASE WITH DEATH DOMAIN-RELATED"/>
    <property type="match status" value="1"/>
</dbReference>
<feature type="domain" description="Helicase ATP-binding" evidence="6">
    <location>
        <begin position="334"/>
        <end position="515"/>
    </location>
</feature>
<dbReference type="Pfam" id="PF07679">
    <property type="entry name" value="I-set"/>
    <property type="match status" value="1"/>
</dbReference>
<dbReference type="GO" id="GO:0003727">
    <property type="term" value="F:single-stranded RNA binding"/>
    <property type="evidence" value="ECO:0007669"/>
    <property type="project" value="TreeGrafter"/>
</dbReference>
<comment type="catalytic activity">
    <reaction evidence="4">
        <text>ATP + H2O = ADP + phosphate + H(+)</text>
        <dbReference type="Rhea" id="RHEA:13065"/>
        <dbReference type="ChEBI" id="CHEBI:15377"/>
        <dbReference type="ChEBI" id="CHEBI:15378"/>
        <dbReference type="ChEBI" id="CHEBI:30616"/>
        <dbReference type="ChEBI" id="CHEBI:43474"/>
        <dbReference type="ChEBI" id="CHEBI:456216"/>
        <dbReference type="EC" id="3.6.4.13"/>
    </reaction>
    <physiologicalReaction direction="left-to-right" evidence="4">
        <dbReference type="Rhea" id="RHEA:13066"/>
    </physiologicalReaction>
</comment>
<dbReference type="Pfam" id="PF00271">
    <property type="entry name" value="Helicase_C"/>
    <property type="match status" value="1"/>
</dbReference>
<feature type="domain" description="Helicase C-terminal" evidence="7">
    <location>
        <begin position="712"/>
        <end position="866"/>
    </location>
</feature>
<keyword evidence="2" id="KW-0399">Innate immunity</keyword>
<comment type="similarity">
    <text evidence="1">Belongs to the helicase family. RLR subfamily.</text>
</comment>
<gene>
    <name evidence="9" type="ORF">MCOR_46977</name>
</gene>